<organism evidence="3 4">
    <name type="scientific">Arthrobotrys musiformis</name>
    <dbReference type="NCBI Taxonomy" id="47236"/>
    <lineage>
        <taxon>Eukaryota</taxon>
        <taxon>Fungi</taxon>
        <taxon>Dikarya</taxon>
        <taxon>Ascomycota</taxon>
        <taxon>Pezizomycotina</taxon>
        <taxon>Orbiliomycetes</taxon>
        <taxon>Orbiliales</taxon>
        <taxon>Orbiliaceae</taxon>
        <taxon>Arthrobotrys</taxon>
    </lineage>
</organism>
<name>A0AAV9WEY3_9PEZI</name>
<keyword evidence="2" id="KW-0472">Membrane</keyword>
<reference evidence="3 4" key="1">
    <citation type="submission" date="2023-08" db="EMBL/GenBank/DDBJ databases">
        <authorList>
            <person name="Palmer J.M."/>
        </authorList>
    </citation>
    <scope>NUCLEOTIDE SEQUENCE [LARGE SCALE GENOMIC DNA]</scope>
    <source>
        <strain evidence="3 4">TWF481</strain>
    </source>
</reference>
<comment type="caution">
    <text evidence="3">The sequence shown here is derived from an EMBL/GenBank/DDBJ whole genome shotgun (WGS) entry which is preliminary data.</text>
</comment>
<evidence type="ECO:0000313" key="4">
    <source>
        <dbReference type="Proteomes" id="UP001370758"/>
    </source>
</evidence>
<evidence type="ECO:0008006" key="5">
    <source>
        <dbReference type="Google" id="ProtNLM"/>
    </source>
</evidence>
<dbReference type="EMBL" id="JAVHJL010000003">
    <property type="protein sequence ID" value="KAK6506976.1"/>
    <property type="molecule type" value="Genomic_DNA"/>
</dbReference>
<protein>
    <recommendedName>
        <fullName evidence="5">Integral membrane protein</fullName>
    </recommendedName>
</protein>
<accession>A0AAV9WEY3</accession>
<proteinExistence type="predicted"/>
<feature type="transmembrane region" description="Helical" evidence="2">
    <location>
        <begin position="39"/>
        <end position="60"/>
    </location>
</feature>
<keyword evidence="4" id="KW-1185">Reference proteome</keyword>
<gene>
    <name evidence="3" type="ORF">TWF481_005433</name>
</gene>
<feature type="region of interest" description="Disordered" evidence="1">
    <location>
        <begin position="225"/>
        <end position="250"/>
    </location>
</feature>
<sequence length="306" mass="33566">MSDAWVQSLILSKTGEHILTYTLLLPPSLLLPLRLRQNFSIPLIASFILLLTISGVHTYHHSSPTPKTQLTAEILILTAGWCNKLSLLLLLPSYKKRYALLGICTAVWIAGVLGTCLSCFPVSRRGDDVNVQTAGVVMDVATYAIIPPFLANAGYKNTAGWRRCIPIFIILFTILLLSLGILRIIILQTDTRVKSTATAQFDQIFIATAMVFTILPGLLTPPRGKVDAAQKESGDMNSGDTLPPPQLENEVLNPDTRVLNTSTQSDGYQPTFPEPTYPIPPLQVKLQQVIPDIGGETSPVIRIRKR</sequence>
<evidence type="ECO:0000256" key="1">
    <source>
        <dbReference type="SAM" id="MobiDB-lite"/>
    </source>
</evidence>
<dbReference type="Proteomes" id="UP001370758">
    <property type="component" value="Unassembled WGS sequence"/>
</dbReference>
<feature type="transmembrane region" description="Helical" evidence="2">
    <location>
        <begin position="167"/>
        <end position="187"/>
    </location>
</feature>
<evidence type="ECO:0000256" key="2">
    <source>
        <dbReference type="SAM" id="Phobius"/>
    </source>
</evidence>
<evidence type="ECO:0000313" key="3">
    <source>
        <dbReference type="EMBL" id="KAK6506976.1"/>
    </source>
</evidence>
<feature type="transmembrane region" description="Helical" evidence="2">
    <location>
        <begin position="72"/>
        <end position="91"/>
    </location>
</feature>
<keyword evidence="2" id="KW-0812">Transmembrane</keyword>
<feature type="transmembrane region" description="Helical" evidence="2">
    <location>
        <begin position="135"/>
        <end position="155"/>
    </location>
</feature>
<feature type="transmembrane region" description="Helical" evidence="2">
    <location>
        <begin position="98"/>
        <end position="123"/>
    </location>
</feature>
<feature type="compositionally biased region" description="Basic and acidic residues" evidence="1">
    <location>
        <begin position="225"/>
        <end position="234"/>
    </location>
</feature>
<feature type="transmembrane region" description="Helical" evidence="2">
    <location>
        <begin position="199"/>
        <end position="219"/>
    </location>
</feature>
<dbReference type="AlphaFoldDB" id="A0AAV9WEY3"/>
<keyword evidence="2" id="KW-1133">Transmembrane helix</keyword>